<evidence type="ECO:0000256" key="1">
    <source>
        <dbReference type="SAM" id="MobiDB-lite"/>
    </source>
</evidence>
<feature type="compositionally biased region" description="Acidic residues" evidence="1">
    <location>
        <begin position="152"/>
        <end position="164"/>
    </location>
</feature>
<dbReference type="AlphaFoldDB" id="A0AAD7I7R3"/>
<evidence type="ECO:0000313" key="2">
    <source>
        <dbReference type="EMBL" id="KAJ7736971.1"/>
    </source>
</evidence>
<organism evidence="2 3">
    <name type="scientific">Mycena maculata</name>
    <dbReference type="NCBI Taxonomy" id="230809"/>
    <lineage>
        <taxon>Eukaryota</taxon>
        <taxon>Fungi</taxon>
        <taxon>Dikarya</taxon>
        <taxon>Basidiomycota</taxon>
        <taxon>Agaricomycotina</taxon>
        <taxon>Agaricomycetes</taxon>
        <taxon>Agaricomycetidae</taxon>
        <taxon>Agaricales</taxon>
        <taxon>Marasmiineae</taxon>
        <taxon>Mycenaceae</taxon>
        <taxon>Mycena</taxon>
    </lineage>
</organism>
<protein>
    <submittedName>
        <fullName evidence="2">Uncharacterized protein</fullName>
    </submittedName>
</protein>
<comment type="caution">
    <text evidence="2">The sequence shown here is derived from an EMBL/GenBank/DDBJ whole genome shotgun (WGS) entry which is preliminary data.</text>
</comment>
<dbReference type="Proteomes" id="UP001215280">
    <property type="component" value="Unassembled WGS sequence"/>
</dbReference>
<sequence length="445" mass="51666">MDNYTSEDVVLLSTCLVDPEFQIGLWYAQQRQLALGLNVDDVLLTERYTTELRDPYLGGAAILLEHAECNGDHSETNFSRIVLEERDPETYLVKDLLLEREELLVKEFLKNPDFDLVAWYRVAFSTQLLESDYDLASVGESSEYDMLSNESELTESLDDESDEPPELRDTDSDSDPETEVETEIAYAYPVGQAWETFEDRMNAIVQTFRSWILFEKSPQFCNDPYPGDEREMDESRRHHNRFDLCSVLDEDYSISDAYYREITILPVALLRDPTFEITTWYSWQRVAALEYQGWKTRPLHQVPVGETIVVGISQYFSEISSELPEFDDYEIFRITDFPGPETYFISWTGVHDAQGCLTIPETSLLNVHFNLAGWIMKRKLKSAVRENNFANGLTEVATYGYFYILYEGEISDKEIELLRVLREVEDLCYIHATSQTLQLTFRSLR</sequence>
<dbReference type="EMBL" id="JARJLG010000146">
    <property type="protein sequence ID" value="KAJ7736971.1"/>
    <property type="molecule type" value="Genomic_DNA"/>
</dbReference>
<evidence type="ECO:0000313" key="3">
    <source>
        <dbReference type="Proteomes" id="UP001215280"/>
    </source>
</evidence>
<reference evidence="2" key="1">
    <citation type="submission" date="2023-03" db="EMBL/GenBank/DDBJ databases">
        <title>Massive genome expansion in bonnet fungi (Mycena s.s.) driven by repeated elements and novel gene families across ecological guilds.</title>
        <authorList>
            <consortium name="Lawrence Berkeley National Laboratory"/>
            <person name="Harder C.B."/>
            <person name="Miyauchi S."/>
            <person name="Viragh M."/>
            <person name="Kuo A."/>
            <person name="Thoen E."/>
            <person name="Andreopoulos B."/>
            <person name="Lu D."/>
            <person name="Skrede I."/>
            <person name="Drula E."/>
            <person name="Henrissat B."/>
            <person name="Morin E."/>
            <person name="Kohler A."/>
            <person name="Barry K."/>
            <person name="LaButti K."/>
            <person name="Morin E."/>
            <person name="Salamov A."/>
            <person name="Lipzen A."/>
            <person name="Mereny Z."/>
            <person name="Hegedus B."/>
            <person name="Baldrian P."/>
            <person name="Stursova M."/>
            <person name="Weitz H."/>
            <person name="Taylor A."/>
            <person name="Grigoriev I.V."/>
            <person name="Nagy L.G."/>
            <person name="Martin F."/>
            <person name="Kauserud H."/>
        </authorList>
    </citation>
    <scope>NUCLEOTIDE SEQUENCE</scope>
    <source>
        <strain evidence="2">CBHHK188m</strain>
    </source>
</reference>
<feature type="region of interest" description="Disordered" evidence="1">
    <location>
        <begin position="144"/>
        <end position="181"/>
    </location>
</feature>
<accession>A0AAD7I7R3</accession>
<feature type="compositionally biased region" description="Acidic residues" evidence="1">
    <location>
        <begin position="172"/>
        <end position="181"/>
    </location>
</feature>
<proteinExistence type="predicted"/>
<keyword evidence="3" id="KW-1185">Reference proteome</keyword>
<gene>
    <name evidence="2" type="ORF">DFH07DRAFT_966653</name>
</gene>
<name>A0AAD7I7R3_9AGAR</name>